<dbReference type="Pfam" id="PF05729">
    <property type="entry name" value="NACHT"/>
    <property type="match status" value="1"/>
</dbReference>
<dbReference type="PANTHER" id="PTHR46844:SF1">
    <property type="entry name" value="SLR5058 PROTEIN"/>
    <property type="match status" value="1"/>
</dbReference>
<feature type="non-terminal residue" evidence="2">
    <location>
        <position position="496"/>
    </location>
</feature>
<protein>
    <submittedName>
        <fullName evidence="2">NACHT domain-containing protein</fullName>
    </submittedName>
</protein>
<feature type="domain" description="NACHT" evidence="1">
    <location>
        <begin position="285"/>
        <end position="413"/>
    </location>
</feature>
<dbReference type="AlphaFoldDB" id="A0A8J7Z214"/>
<dbReference type="PROSITE" id="PS50837">
    <property type="entry name" value="NACHT"/>
    <property type="match status" value="1"/>
</dbReference>
<sequence length="496" mass="57871">MNDNNVMEEREEGKRYYAVFVCIDYVGSTKRIERWGEEEAGRRINFYRDTVDRIFENFKGVEKGWSGEGNFFFFFYSDKNKAVEDNAVQAAMSCIAELRTGINVEIFVRISIGSGVIKFEKDLGRITSHEISLTGHINSACPENSILITENVYFGLSEELRSKFKICGTTKRDNVLTFLYPAEKKEKINKDHFLDKKEDWGKDYFEYIKFIESSNKTLLVTGVRQIEKIPTLDLEEGFFQLRLEKTERKIFDTDIIKKSEEEKKFTKRKLTLPSSNFIDVLKTDKYIVVLGDPGSGKTTLLKHIALIYSRGLKKVYEKFGFEKCLLPVIVPVSWIYSQTENKSFVETISDYYKIQGIENTKNFIKENLDKGKCMVLLDGLDEIPAHQGRFSIARNIENFMRRYSNNRFIITSRIIGYEKINHDSITEYYVSLLDDNEIREFVYNWFTAFEKKVKKGMPENAIKKIVDDEARQLMYSINEDENIKDLARNPFLLSLI</sequence>
<dbReference type="SUPFAM" id="SSF52540">
    <property type="entry name" value="P-loop containing nucleoside triphosphate hydrolases"/>
    <property type="match status" value="2"/>
</dbReference>
<evidence type="ECO:0000313" key="2">
    <source>
        <dbReference type="EMBL" id="NCS91543.1"/>
    </source>
</evidence>
<dbReference type="Gene3D" id="3.30.70.1230">
    <property type="entry name" value="Nucleotide cyclase"/>
    <property type="match status" value="1"/>
</dbReference>
<dbReference type="PANTHER" id="PTHR46844">
    <property type="entry name" value="SLR5058 PROTEIN"/>
    <property type="match status" value="1"/>
</dbReference>
<dbReference type="InterPro" id="IPR027417">
    <property type="entry name" value="P-loop_NTPase"/>
</dbReference>
<dbReference type="InterPro" id="IPR007111">
    <property type="entry name" value="NACHT_NTPase"/>
</dbReference>
<evidence type="ECO:0000259" key="1">
    <source>
        <dbReference type="PROSITE" id="PS50837"/>
    </source>
</evidence>
<proteinExistence type="predicted"/>
<reference evidence="2" key="1">
    <citation type="submission" date="2019-11" db="EMBL/GenBank/DDBJ databases">
        <title>Lipid analysis of CO2-rich subsurface aquifers suggests an autotrophy-based deep biosphere with lysolipids enriched in CPR bacteria.</title>
        <authorList>
            <person name="Probst A.J."/>
            <person name="Elling F.J."/>
            <person name="Castelle C.J."/>
            <person name="Zhu Q."/>
            <person name="Elvert M."/>
            <person name="Birarda G."/>
            <person name="Holman H.-Y."/>
            <person name="Lane K.R."/>
            <person name="Ladd B."/>
            <person name="Ryan M.C."/>
            <person name="Woyke T."/>
            <person name="Hinrichs K.-U."/>
            <person name="Banfield J.F."/>
        </authorList>
    </citation>
    <scope>NUCLEOTIDE SEQUENCE</scope>
    <source>
        <strain evidence="2">CG_2015-04_33_537</strain>
    </source>
</reference>
<comment type="caution">
    <text evidence="2">The sequence shown here is derived from an EMBL/GenBank/DDBJ whole genome shotgun (WGS) entry which is preliminary data.</text>
</comment>
<dbReference type="SUPFAM" id="SSF55073">
    <property type="entry name" value="Nucleotide cyclase"/>
    <property type="match status" value="1"/>
</dbReference>
<organism evidence="2 3">
    <name type="scientific">Candidatus Altarchaeum hamiconexum</name>
    <dbReference type="NCBI Taxonomy" id="1803513"/>
    <lineage>
        <taxon>Archaea</taxon>
        <taxon>Candidatus Altarchaeota</taxon>
        <taxon>Candidatus Altiarchaeia</taxon>
        <taxon>Candidatus Altarchaeales</taxon>
        <taxon>Candidatus Altarchaeaceae</taxon>
        <taxon>Candidatus Altarchaeum</taxon>
    </lineage>
</organism>
<dbReference type="Gene3D" id="3.40.50.300">
    <property type="entry name" value="P-loop containing nucleotide triphosphate hydrolases"/>
    <property type="match status" value="1"/>
</dbReference>
<gene>
    <name evidence="2" type="ORF">GW779_03925</name>
</gene>
<evidence type="ECO:0000313" key="3">
    <source>
        <dbReference type="Proteomes" id="UP000738826"/>
    </source>
</evidence>
<dbReference type="InterPro" id="IPR029787">
    <property type="entry name" value="Nucleotide_cyclase"/>
</dbReference>
<dbReference type="EMBL" id="JAACQH010000078">
    <property type="protein sequence ID" value="NCS91543.1"/>
    <property type="molecule type" value="Genomic_DNA"/>
</dbReference>
<dbReference type="Proteomes" id="UP000738826">
    <property type="component" value="Unassembled WGS sequence"/>
</dbReference>
<name>A0A8J7Z214_9ARCH</name>
<accession>A0A8J7Z214</accession>